<evidence type="ECO:0000313" key="1">
    <source>
        <dbReference type="EMBL" id="QQG45091.1"/>
    </source>
</evidence>
<reference evidence="1 2" key="1">
    <citation type="submission" date="2020-07" db="EMBL/GenBank/DDBJ databases">
        <title>Huge and variable diversity of episymbiotic CPR bacteria and DPANN archaea in groundwater ecosystems.</title>
        <authorList>
            <person name="He C.Y."/>
            <person name="Keren R."/>
            <person name="Whittaker M."/>
            <person name="Farag I.F."/>
            <person name="Doudna J."/>
            <person name="Cate J.H.D."/>
            <person name="Banfield J.F."/>
        </authorList>
    </citation>
    <scope>NUCLEOTIDE SEQUENCE [LARGE SCALE GENOMIC DNA]</scope>
    <source>
        <strain evidence="1">NC_groundwater_541_Ag_S-0.1um_46_50</strain>
    </source>
</reference>
<name>A0A7T5UQE1_9BACT</name>
<dbReference type="AlphaFoldDB" id="A0A7T5UQE1"/>
<dbReference type="EMBL" id="CP066690">
    <property type="protein sequence ID" value="QQG45091.1"/>
    <property type="molecule type" value="Genomic_DNA"/>
</dbReference>
<protein>
    <submittedName>
        <fullName evidence="1">Uncharacterized protein</fullName>
    </submittedName>
</protein>
<accession>A0A7T5UQE1</accession>
<sequence length="125" mass="13715">MRFTHGTLLTLVVLALGVVGSLHAFKYFYPPKTILTVEVVGFSNMIVTLERVGENGKMAPPIFATTDEGGKTYFIDLPVPSKWRVSLVSSRRKVINEMIFSIPEGTVNSKITFSGSSSSFEVTKP</sequence>
<gene>
    <name evidence="1" type="ORF">HYW89_03780</name>
</gene>
<proteinExistence type="predicted"/>
<organism evidence="1 2">
    <name type="scientific">Candidatus Sungiibacteriota bacterium</name>
    <dbReference type="NCBI Taxonomy" id="2750080"/>
    <lineage>
        <taxon>Bacteria</taxon>
        <taxon>Candidatus Sungiibacteriota</taxon>
    </lineage>
</organism>
<evidence type="ECO:0000313" key="2">
    <source>
        <dbReference type="Proteomes" id="UP000595618"/>
    </source>
</evidence>
<dbReference type="Proteomes" id="UP000595618">
    <property type="component" value="Chromosome"/>
</dbReference>